<feature type="region of interest" description="Disordered" evidence="1">
    <location>
        <begin position="611"/>
        <end position="754"/>
    </location>
</feature>
<name>A0A9P5YW30_9AGAR</name>
<feature type="region of interest" description="Disordered" evidence="1">
    <location>
        <begin position="119"/>
        <end position="586"/>
    </location>
</feature>
<proteinExistence type="predicted"/>
<gene>
    <name evidence="2" type="ORF">BDN70DRAFT_881906</name>
</gene>
<dbReference type="Proteomes" id="UP000807469">
    <property type="component" value="Unassembled WGS sequence"/>
</dbReference>
<keyword evidence="3" id="KW-1185">Reference proteome</keyword>
<dbReference type="EMBL" id="MU155280">
    <property type="protein sequence ID" value="KAF9476853.1"/>
    <property type="molecule type" value="Genomic_DNA"/>
</dbReference>
<protein>
    <submittedName>
        <fullName evidence="2">Uncharacterized protein</fullName>
    </submittedName>
</protein>
<feature type="compositionally biased region" description="Polar residues" evidence="1">
    <location>
        <begin position="160"/>
        <end position="176"/>
    </location>
</feature>
<evidence type="ECO:0000313" key="3">
    <source>
        <dbReference type="Proteomes" id="UP000807469"/>
    </source>
</evidence>
<dbReference type="AlphaFoldDB" id="A0A9P5YW30"/>
<accession>A0A9P5YW30</accession>
<feature type="compositionally biased region" description="Basic and acidic residues" evidence="1">
    <location>
        <begin position="297"/>
        <end position="308"/>
    </location>
</feature>
<feature type="compositionally biased region" description="Acidic residues" evidence="1">
    <location>
        <begin position="667"/>
        <end position="681"/>
    </location>
</feature>
<feature type="compositionally biased region" description="Low complexity" evidence="1">
    <location>
        <begin position="189"/>
        <end position="199"/>
    </location>
</feature>
<evidence type="ECO:0000256" key="1">
    <source>
        <dbReference type="SAM" id="MobiDB-lite"/>
    </source>
</evidence>
<feature type="compositionally biased region" description="Pro residues" evidence="1">
    <location>
        <begin position="221"/>
        <end position="245"/>
    </location>
</feature>
<feature type="compositionally biased region" description="Polar residues" evidence="1">
    <location>
        <begin position="517"/>
        <end position="539"/>
    </location>
</feature>
<feature type="compositionally biased region" description="Polar residues" evidence="1">
    <location>
        <begin position="466"/>
        <end position="486"/>
    </location>
</feature>
<dbReference type="OrthoDB" id="2553626at2759"/>
<evidence type="ECO:0000313" key="2">
    <source>
        <dbReference type="EMBL" id="KAF9476853.1"/>
    </source>
</evidence>
<reference evidence="2" key="1">
    <citation type="submission" date="2020-11" db="EMBL/GenBank/DDBJ databases">
        <authorList>
            <consortium name="DOE Joint Genome Institute"/>
            <person name="Ahrendt S."/>
            <person name="Riley R."/>
            <person name="Andreopoulos W."/>
            <person name="Labutti K."/>
            <person name="Pangilinan J."/>
            <person name="Ruiz-Duenas F.J."/>
            <person name="Barrasa J.M."/>
            <person name="Sanchez-Garcia M."/>
            <person name="Camarero S."/>
            <person name="Miyauchi S."/>
            <person name="Serrano A."/>
            <person name="Linde D."/>
            <person name="Babiker R."/>
            <person name="Drula E."/>
            <person name="Ayuso-Fernandez I."/>
            <person name="Pacheco R."/>
            <person name="Padilla G."/>
            <person name="Ferreira P."/>
            <person name="Barriuso J."/>
            <person name="Kellner H."/>
            <person name="Castanera R."/>
            <person name="Alfaro M."/>
            <person name="Ramirez L."/>
            <person name="Pisabarro A.G."/>
            <person name="Kuo A."/>
            <person name="Tritt A."/>
            <person name="Lipzen A."/>
            <person name="He G."/>
            <person name="Yan M."/>
            <person name="Ng V."/>
            <person name="Cullen D."/>
            <person name="Martin F."/>
            <person name="Rosso M.-N."/>
            <person name="Henrissat B."/>
            <person name="Hibbett D."/>
            <person name="Martinez A.T."/>
            <person name="Grigoriev I.V."/>
        </authorList>
    </citation>
    <scope>NUCLEOTIDE SEQUENCE</scope>
    <source>
        <strain evidence="2">CIRM-BRFM 674</strain>
    </source>
</reference>
<feature type="compositionally biased region" description="Polar residues" evidence="1">
    <location>
        <begin position="278"/>
        <end position="293"/>
    </location>
</feature>
<feature type="compositionally biased region" description="Polar residues" evidence="1">
    <location>
        <begin position="119"/>
        <end position="138"/>
    </location>
</feature>
<sequence length="754" mass="80657">MRRLALHASALSDSEYDLYTASLRDLSLEEGKAGKDEDAYFENITVGVREARAWLRGRYSNMSAPVIDGILRFFSPDLAQKDTLSGSEFFAVLRLVIHAENGREVDRSLAFVQADPSSVSNFPAASQQARSTPSSQAPSPAKRYADLPPPMPSRRPTVDAMSTSKSEPGSYNPFATQSQQSHPQPPLHPSQRSESSRSSHNPFVSRAPPPPKSEDGNSRLPPLPPRKPPPPIPPSVSSAPPPPPPRRSRADRSLSPSKAPETRSTVPPVPPPKLPHHVTSTLMKESLQASKIAQSMKKAEEHLEKERVMQVLKSSSSGAHGHGYTVRRAASPVRGRGHDISSASSASGSVERGAPPLPRRRHTQQQPSPPMSVSSLEQVALAVPPQSFMGDTKGKEKADFALSPFRSPIDPIPISAPPTTDRPTADGESSPVRSGPPPTHPDRKPYFGSNYQAPSSFEAVYGGMDSPSTPNGKSISRNDGSPTSRVFRSKSLHQPTAPAAYAPPPPVRRRRPESIQVLGSTPQTYPSPNSDGTILSRHTSLAKPSVHRRSSLSVSSTPTRELSPPRHASNSTSNPGSQSPLTSLQRTFATLQPKIDAFQPRLDAARYKAEAGLSRRGFIPSNGMSGSGAGFEEKEGLMGTDGGHHSHARGRRGTLASGKDDSGAGFDDPDVDSSSSGDDDNAWQRSKGMGSVLDRDSGPYTRAGDGLSQVSLDRGRGVVPGRSRNVFDDAYGADGVGVEQDNLKWPAGDGWKPL</sequence>
<organism evidence="2 3">
    <name type="scientific">Pholiota conissans</name>
    <dbReference type="NCBI Taxonomy" id="109636"/>
    <lineage>
        <taxon>Eukaryota</taxon>
        <taxon>Fungi</taxon>
        <taxon>Dikarya</taxon>
        <taxon>Basidiomycota</taxon>
        <taxon>Agaricomycotina</taxon>
        <taxon>Agaricomycetes</taxon>
        <taxon>Agaricomycetidae</taxon>
        <taxon>Agaricales</taxon>
        <taxon>Agaricineae</taxon>
        <taxon>Strophariaceae</taxon>
        <taxon>Pholiota</taxon>
    </lineage>
</organism>
<comment type="caution">
    <text evidence="2">The sequence shown here is derived from an EMBL/GenBank/DDBJ whole genome shotgun (WGS) entry which is preliminary data.</text>
</comment>
<feature type="compositionally biased region" description="Polar residues" evidence="1">
    <location>
        <begin position="568"/>
        <end position="586"/>
    </location>
</feature>